<accession>A0A0L8FWE2</accession>
<protein>
    <submittedName>
        <fullName evidence="1">Uncharacterized protein</fullName>
    </submittedName>
</protein>
<gene>
    <name evidence="1" type="ORF">OCBIM_22006695mg</name>
</gene>
<proteinExistence type="predicted"/>
<name>A0A0L8FWE2_OCTBM</name>
<organism evidence="1">
    <name type="scientific">Octopus bimaculoides</name>
    <name type="common">California two-spotted octopus</name>
    <dbReference type="NCBI Taxonomy" id="37653"/>
    <lineage>
        <taxon>Eukaryota</taxon>
        <taxon>Metazoa</taxon>
        <taxon>Spiralia</taxon>
        <taxon>Lophotrochozoa</taxon>
        <taxon>Mollusca</taxon>
        <taxon>Cephalopoda</taxon>
        <taxon>Coleoidea</taxon>
        <taxon>Octopodiformes</taxon>
        <taxon>Octopoda</taxon>
        <taxon>Incirrata</taxon>
        <taxon>Octopodidae</taxon>
        <taxon>Octopus</taxon>
    </lineage>
</organism>
<dbReference type="AlphaFoldDB" id="A0A0L8FWE2"/>
<sequence length="62" mass="7364">MLVLRCMFVYNPILISQHLIPKDPIPVPLEYVTGLHFTRHNISYEERWGFKENLFTKICSVD</sequence>
<evidence type="ECO:0000313" key="1">
    <source>
        <dbReference type="EMBL" id="KOF68675.1"/>
    </source>
</evidence>
<reference evidence="1" key="1">
    <citation type="submission" date="2015-07" db="EMBL/GenBank/DDBJ databases">
        <title>MeaNS - Measles Nucleotide Surveillance Program.</title>
        <authorList>
            <person name="Tran T."/>
            <person name="Druce J."/>
        </authorList>
    </citation>
    <scope>NUCLEOTIDE SEQUENCE</scope>
    <source>
        <strain evidence="1">UCB-OBI-ISO-001</strain>
        <tissue evidence="1">Gonad</tissue>
    </source>
</reference>
<dbReference type="EMBL" id="KQ426075">
    <property type="protein sequence ID" value="KOF68675.1"/>
    <property type="molecule type" value="Genomic_DNA"/>
</dbReference>